<gene>
    <name evidence="2" type="ORF">CP500_008740</name>
</gene>
<feature type="transmembrane region" description="Helical" evidence="1">
    <location>
        <begin position="53"/>
        <end position="71"/>
    </location>
</feature>
<dbReference type="Gene3D" id="1.20.1250.20">
    <property type="entry name" value="MFS general substrate transporter like domains"/>
    <property type="match status" value="1"/>
</dbReference>
<feature type="transmembrane region" description="Helical" evidence="1">
    <location>
        <begin position="15"/>
        <end position="33"/>
    </location>
</feature>
<keyword evidence="3" id="KW-1185">Reference proteome</keyword>
<dbReference type="Proteomes" id="UP000226442">
    <property type="component" value="Unassembled WGS sequence"/>
</dbReference>
<sequence>MPNYQHKFWLHQRTIYLSAISLSLILGIAHGLADAAAGFLLGGLPRTMSLEQASWLIILYNILGFGYQPLAGMLTDKFQRPRLAVLVGLFSLLLALAIAQWHSQLAVILAGIGSAAFHVGGGALALTATPDRTTGPGIFAAPGAIGLAVGGAWGWTGYKVSLPIVILLGLMMVIVAIVDLSKYDVFSHDPALSGKETIENSQLDDWVLLVLLSAIALTSTVWTSFQFLLQAHLNVLIAIAFVAGIAKIFGGILGQRWGWRRYTIFSLTIAAVLLLFYPPNYLTLILALALLQSSIPVTLVATAKMMPQQPATATGLALGLAIIMGGIPVMGGLSAIAGIPAVSALIVIVATMSLWWVLKSKIMLTP</sequence>
<dbReference type="GO" id="GO:0005886">
    <property type="term" value="C:plasma membrane"/>
    <property type="evidence" value="ECO:0007669"/>
    <property type="project" value="TreeGrafter"/>
</dbReference>
<feature type="transmembrane region" description="Helical" evidence="1">
    <location>
        <begin position="138"/>
        <end position="156"/>
    </location>
</feature>
<keyword evidence="1" id="KW-1133">Transmembrane helix</keyword>
<dbReference type="PANTHER" id="PTHR43129">
    <property type="entry name" value="FOSMIDOMYCIN RESISTANCE PROTEIN"/>
    <property type="match status" value="1"/>
</dbReference>
<dbReference type="RefSeq" id="WP_096829471.1">
    <property type="nucleotide sequence ID" value="NZ_NXIB02000039.1"/>
</dbReference>
<dbReference type="AlphaFoldDB" id="A0A2G4F240"/>
<feature type="transmembrane region" description="Helical" evidence="1">
    <location>
        <begin position="339"/>
        <end position="358"/>
    </location>
</feature>
<dbReference type="InterPro" id="IPR036259">
    <property type="entry name" value="MFS_trans_sf"/>
</dbReference>
<feature type="transmembrane region" description="Helical" evidence="1">
    <location>
        <begin position="206"/>
        <end position="225"/>
    </location>
</feature>
<feature type="transmembrane region" description="Helical" evidence="1">
    <location>
        <begin position="83"/>
        <end position="101"/>
    </location>
</feature>
<keyword evidence="1" id="KW-0472">Membrane</keyword>
<evidence type="ECO:0000313" key="2">
    <source>
        <dbReference type="EMBL" id="PHX55830.1"/>
    </source>
</evidence>
<dbReference type="OrthoDB" id="3186315at2"/>
<accession>A0A2G4F240</accession>
<feature type="transmembrane region" description="Helical" evidence="1">
    <location>
        <begin position="262"/>
        <end position="278"/>
    </location>
</feature>
<protein>
    <submittedName>
        <fullName evidence="2">MFS transporter</fullName>
    </submittedName>
</protein>
<dbReference type="EMBL" id="NXIB02000039">
    <property type="protein sequence ID" value="PHX55830.1"/>
    <property type="molecule type" value="Genomic_DNA"/>
</dbReference>
<proteinExistence type="predicted"/>
<evidence type="ECO:0000256" key="1">
    <source>
        <dbReference type="SAM" id="Phobius"/>
    </source>
</evidence>
<dbReference type="SUPFAM" id="SSF103473">
    <property type="entry name" value="MFS general substrate transporter"/>
    <property type="match status" value="1"/>
</dbReference>
<feature type="transmembrane region" description="Helical" evidence="1">
    <location>
        <begin position="107"/>
        <end position="126"/>
    </location>
</feature>
<feature type="transmembrane region" description="Helical" evidence="1">
    <location>
        <begin position="162"/>
        <end position="185"/>
    </location>
</feature>
<name>A0A2G4F240_9CYAN</name>
<organism evidence="2 3">
    <name type="scientific">Tychonema bourrellyi FEM_GT703</name>
    <dbReference type="NCBI Taxonomy" id="2040638"/>
    <lineage>
        <taxon>Bacteria</taxon>
        <taxon>Bacillati</taxon>
        <taxon>Cyanobacteriota</taxon>
        <taxon>Cyanophyceae</taxon>
        <taxon>Oscillatoriophycideae</taxon>
        <taxon>Oscillatoriales</taxon>
        <taxon>Microcoleaceae</taxon>
        <taxon>Tychonema</taxon>
    </lineage>
</organism>
<feature type="transmembrane region" description="Helical" evidence="1">
    <location>
        <begin position="315"/>
        <end position="333"/>
    </location>
</feature>
<comment type="caution">
    <text evidence="2">The sequence shown here is derived from an EMBL/GenBank/DDBJ whole genome shotgun (WGS) entry which is preliminary data.</text>
</comment>
<feature type="transmembrane region" description="Helical" evidence="1">
    <location>
        <begin position="231"/>
        <end position="250"/>
    </location>
</feature>
<keyword evidence="1" id="KW-0812">Transmembrane</keyword>
<reference evidence="2" key="1">
    <citation type="submission" date="2017-10" db="EMBL/GenBank/DDBJ databases">
        <title>Draft genome sequence of the planktic cyanobacteria Tychonema bourrellyi isolated from alpine lentic freshwater.</title>
        <authorList>
            <person name="Tett A."/>
            <person name="Armanini F."/>
            <person name="Asnicar F."/>
            <person name="Boscaini A."/>
            <person name="Pasolli E."/>
            <person name="Zolfo M."/>
            <person name="Donati C."/>
            <person name="Salmaso N."/>
            <person name="Segata N."/>
        </authorList>
    </citation>
    <scope>NUCLEOTIDE SEQUENCE</scope>
    <source>
        <strain evidence="2">FEM_GT703</strain>
    </source>
</reference>
<feature type="transmembrane region" description="Helical" evidence="1">
    <location>
        <begin position="284"/>
        <end position="303"/>
    </location>
</feature>
<dbReference type="PANTHER" id="PTHR43129:SF1">
    <property type="entry name" value="FOSMIDOMYCIN RESISTANCE PROTEIN"/>
    <property type="match status" value="1"/>
</dbReference>
<evidence type="ECO:0000313" key="3">
    <source>
        <dbReference type="Proteomes" id="UP000226442"/>
    </source>
</evidence>